<feature type="domain" description="CHK kinase-like" evidence="1">
    <location>
        <begin position="117"/>
        <end position="295"/>
    </location>
</feature>
<name>A0A381NDJ6_9ZZZZ</name>
<dbReference type="SMART" id="SM00587">
    <property type="entry name" value="CHK"/>
    <property type="match status" value="1"/>
</dbReference>
<protein>
    <recommendedName>
        <fullName evidence="1">CHK kinase-like domain-containing protein</fullName>
    </recommendedName>
</protein>
<dbReference type="InterPro" id="IPR015897">
    <property type="entry name" value="CHK_kinase-like"/>
</dbReference>
<gene>
    <name evidence="2" type="ORF">METZ01_LOCUS4457</name>
</gene>
<dbReference type="InterPro" id="IPR002575">
    <property type="entry name" value="Aminoglycoside_PTrfase"/>
</dbReference>
<accession>A0A381NDJ6</accession>
<organism evidence="2">
    <name type="scientific">marine metagenome</name>
    <dbReference type="NCBI Taxonomy" id="408172"/>
    <lineage>
        <taxon>unclassified sequences</taxon>
        <taxon>metagenomes</taxon>
        <taxon>ecological metagenomes</taxon>
    </lineage>
</organism>
<dbReference type="InterPro" id="IPR051678">
    <property type="entry name" value="AGP_Transferase"/>
</dbReference>
<dbReference type="PANTHER" id="PTHR21310">
    <property type="entry name" value="AMINOGLYCOSIDE PHOSPHOTRANSFERASE-RELATED-RELATED"/>
    <property type="match status" value="1"/>
</dbReference>
<proteinExistence type="predicted"/>
<dbReference type="AlphaFoldDB" id="A0A381NDJ6"/>
<dbReference type="SUPFAM" id="SSF56112">
    <property type="entry name" value="Protein kinase-like (PK-like)"/>
    <property type="match status" value="1"/>
</dbReference>
<sequence length="357" mass="39456">MIGSAPFPVSLNDLTTEVLSRALGVEILDFEAEPLGLDRGMLCELFLLDLRYGDAAHGPPRVVAKFSSSRELVRSRALAVGIYERELRFFDVLANRTPMRLPDVYASWYDAKSAEFLLLLEAIEADVEVDQLNGIDAGRAKLVIREMASLHAKWAGDLEIEGLEWLPTLGSPGRRRSLGDHVRNGWNPLAEMIGPGSDPKISVAGELLERRLDEALANSRGCLATLIHLDLRLDNLLFSPDGTTVTVIDWQGVGVGPASWDLAYFISQSLTIENRRNHEKELLDLYADVVRTLQPDLDPVELMVGYEEAMWYGLTIAAALMVVGDMDEPRTRLLAETMALRALAALDDHGQLEAELP</sequence>
<dbReference type="EMBL" id="UINC01000230">
    <property type="protein sequence ID" value="SUZ51603.1"/>
    <property type="molecule type" value="Genomic_DNA"/>
</dbReference>
<reference evidence="2" key="1">
    <citation type="submission" date="2018-05" db="EMBL/GenBank/DDBJ databases">
        <authorList>
            <person name="Lanie J.A."/>
            <person name="Ng W.-L."/>
            <person name="Kazmierczak K.M."/>
            <person name="Andrzejewski T.M."/>
            <person name="Davidsen T.M."/>
            <person name="Wayne K.J."/>
            <person name="Tettelin H."/>
            <person name="Glass J.I."/>
            <person name="Rusch D."/>
            <person name="Podicherti R."/>
            <person name="Tsui H.-C.T."/>
            <person name="Winkler M.E."/>
        </authorList>
    </citation>
    <scope>NUCLEOTIDE SEQUENCE</scope>
</reference>
<evidence type="ECO:0000259" key="1">
    <source>
        <dbReference type="SMART" id="SM00587"/>
    </source>
</evidence>
<evidence type="ECO:0000313" key="2">
    <source>
        <dbReference type="EMBL" id="SUZ51603.1"/>
    </source>
</evidence>
<dbReference type="Pfam" id="PF01636">
    <property type="entry name" value="APH"/>
    <property type="match status" value="1"/>
</dbReference>
<dbReference type="InterPro" id="IPR011009">
    <property type="entry name" value="Kinase-like_dom_sf"/>
</dbReference>
<dbReference type="Gene3D" id="3.90.1200.10">
    <property type="match status" value="1"/>
</dbReference>